<evidence type="ECO:0000313" key="12">
    <source>
        <dbReference type="Proteomes" id="UP000054843"/>
    </source>
</evidence>
<dbReference type="OrthoDB" id="421226at2759"/>
<feature type="transmembrane region" description="Helical" evidence="9">
    <location>
        <begin position="452"/>
        <end position="477"/>
    </location>
</feature>
<dbReference type="GO" id="GO:0005222">
    <property type="term" value="F:intracellularly cAMP-activated cation channel activity"/>
    <property type="evidence" value="ECO:0007669"/>
    <property type="project" value="TreeGrafter"/>
</dbReference>
<dbReference type="GO" id="GO:0044877">
    <property type="term" value="F:protein-containing complex binding"/>
    <property type="evidence" value="ECO:0007669"/>
    <property type="project" value="TreeGrafter"/>
</dbReference>
<dbReference type="Pfam" id="PF00520">
    <property type="entry name" value="Ion_trans"/>
    <property type="match status" value="1"/>
</dbReference>
<dbReference type="STRING" id="268474.A0A0V1MH15"/>
<feature type="transmembrane region" description="Helical" evidence="9">
    <location>
        <begin position="348"/>
        <end position="372"/>
    </location>
</feature>
<dbReference type="InterPro" id="IPR018490">
    <property type="entry name" value="cNMP-bd_dom_sf"/>
</dbReference>
<dbReference type="Proteomes" id="UP000054843">
    <property type="component" value="Unassembled WGS sequence"/>
</dbReference>
<dbReference type="GO" id="GO:0030553">
    <property type="term" value="F:cGMP binding"/>
    <property type="evidence" value="ECO:0007669"/>
    <property type="project" value="TreeGrafter"/>
</dbReference>
<keyword evidence="4 9" id="KW-1133">Transmembrane helix</keyword>
<accession>A0A0V1MH15</accession>
<dbReference type="FunFam" id="2.60.120.10:FF:000002">
    <property type="entry name" value="Cyclic nucleotide gated channel alpha 1a"/>
    <property type="match status" value="1"/>
</dbReference>
<dbReference type="GO" id="GO:0005886">
    <property type="term" value="C:plasma membrane"/>
    <property type="evidence" value="ECO:0007669"/>
    <property type="project" value="TreeGrafter"/>
</dbReference>
<evidence type="ECO:0000256" key="9">
    <source>
        <dbReference type="SAM" id="Phobius"/>
    </source>
</evidence>
<comment type="caution">
    <text evidence="11">The sequence shown here is derived from an EMBL/GenBank/DDBJ whole genome shotgun (WGS) entry which is preliminary data.</text>
</comment>
<gene>
    <name evidence="11" type="primary">CNGA3</name>
    <name evidence="11" type="ORF">T10_1770</name>
</gene>
<dbReference type="PROSITE" id="PS00889">
    <property type="entry name" value="CNMP_BINDING_2"/>
    <property type="match status" value="1"/>
</dbReference>
<keyword evidence="5" id="KW-0406">Ion transport</keyword>
<dbReference type="GO" id="GO:0017071">
    <property type="term" value="C:intracellular cyclic nucleotide activated cation channel complex"/>
    <property type="evidence" value="ECO:0007669"/>
    <property type="project" value="TreeGrafter"/>
</dbReference>
<dbReference type="PANTHER" id="PTHR45638:SF11">
    <property type="entry name" value="CYCLIC NUCLEOTIDE-GATED CATION CHANNEL SUBUNIT A"/>
    <property type="match status" value="1"/>
</dbReference>
<dbReference type="PANTHER" id="PTHR45638">
    <property type="entry name" value="CYCLIC NUCLEOTIDE-GATED CATION CHANNEL SUBUNIT A"/>
    <property type="match status" value="1"/>
</dbReference>
<sequence length="769" mass="87694">MLDNGDEQEQRTMVLANAQDPRLISEEGEGVVQLRCGLRKLNDDDIDDANVNPSTTITTFDRHSTTQLELEKKQKQKTKTKTMMRMMMMMRMTQNKNLQEENDEDELDGVGGGGGSGGCSLSRAVFRSRACSSKREQDEESSPPARKRCDVARLLIKAVSSTTQSDCDLNDKAKPGDDNAKWNLSTEIRRLCLKIAYDPVNPSDGWYKIWLGVVALAYLYNMVVVVARVSFFARFAHQYANSVWPFVVDYITDVVYIFDVYVQMRQVYLEQGCVVLDRSRLFRHNASANGGRNLTRCIASVAPADHLLALVFGQSALVSASRFNRLLRSYRLVEFVDMTETETRFPNLFRAIQLAVIVYLIFHWAACFYYLMSLAYGLELDSWVYNSERMLDPVIDCPRPTCGGRPAPRTSTPCQKIAYPELLKHYLLSFYWAALVLTSVGEQPFPIELGQYVFTVCNIIAGTLIVAALIGNVRIVVISMNMHRSQFLNRLDGVKRYMELHKVQPPLRGRILNWFNYLWDQKQATDEAAVMQLLPLNLRTEMASALHMRTLRKARVFKDCDPGLLAEMVLKLRMEIFSPGDYVFRRGDVGKHMYIVKRGVVNVVAEDGVTVFVSLNEGSVFGELSILDIPGNKNENKRTASVRCVGFAELFVLTKNDLLECLEKYPDAHKQLLDKGKEILRKDRLLIETEVVEHEAFNDNFEQQQFDNESLDELNKEMHCLWRRLQFIDRAVKKECDKTEQRVTTLERQLLGNATTIFASGTHPKPIVH</sequence>
<feature type="transmembrane region" description="Helical" evidence="9">
    <location>
        <begin position="209"/>
        <end position="231"/>
    </location>
</feature>
<feature type="domain" description="Cyclic nucleotide-binding" evidence="10">
    <location>
        <begin position="556"/>
        <end position="675"/>
    </location>
</feature>
<evidence type="ECO:0000256" key="6">
    <source>
        <dbReference type="ARBA" id="ARBA00023136"/>
    </source>
</evidence>
<evidence type="ECO:0000313" key="11">
    <source>
        <dbReference type="EMBL" id="KRZ70752.1"/>
    </source>
</evidence>
<dbReference type="InterPro" id="IPR050866">
    <property type="entry name" value="CNG_cation_channel"/>
</dbReference>
<dbReference type="InterPro" id="IPR000595">
    <property type="entry name" value="cNMP-bd_dom"/>
</dbReference>
<evidence type="ECO:0000256" key="4">
    <source>
        <dbReference type="ARBA" id="ARBA00022989"/>
    </source>
</evidence>
<protein>
    <submittedName>
        <fullName evidence="11">Cyclic nucleotide-gated cation channel alpha-3</fullName>
    </submittedName>
</protein>
<dbReference type="AlphaFoldDB" id="A0A0V1MH15"/>
<evidence type="ECO:0000256" key="5">
    <source>
        <dbReference type="ARBA" id="ARBA00023065"/>
    </source>
</evidence>
<dbReference type="PRINTS" id="PR01463">
    <property type="entry name" value="EAGCHANLFMLY"/>
</dbReference>
<dbReference type="Gene3D" id="2.60.120.10">
    <property type="entry name" value="Jelly Rolls"/>
    <property type="match status" value="1"/>
</dbReference>
<organism evidence="11 12">
    <name type="scientific">Trichinella papuae</name>
    <dbReference type="NCBI Taxonomy" id="268474"/>
    <lineage>
        <taxon>Eukaryota</taxon>
        <taxon>Metazoa</taxon>
        <taxon>Ecdysozoa</taxon>
        <taxon>Nematoda</taxon>
        <taxon>Enoplea</taxon>
        <taxon>Dorylaimia</taxon>
        <taxon>Trichinellida</taxon>
        <taxon>Trichinellidae</taxon>
        <taxon>Trichinella</taxon>
    </lineage>
</organism>
<keyword evidence="6 9" id="KW-0472">Membrane</keyword>
<reference evidence="11 12" key="1">
    <citation type="submission" date="2015-01" db="EMBL/GenBank/DDBJ databases">
        <title>Evolution of Trichinella species and genotypes.</title>
        <authorList>
            <person name="Korhonen P.K."/>
            <person name="Edoardo P."/>
            <person name="Giuseppe L.R."/>
            <person name="Gasser R.B."/>
        </authorList>
    </citation>
    <scope>NUCLEOTIDE SEQUENCE [LARGE SCALE GENOMIC DNA]</scope>
    <source>
        <strain evidence="11">ISS1980</strain>
    </source>
</reference>
<dbReference type="InterPro" id="IPR005821">
    <property type="entry name" value="Ion_trans_dom"/>
</dbReference>
<name>A0A0V1MH15_9BILA</name>
<evidence type="ECO:0000259" key="10">
    <source>
        <dbReference type="PROSITE" id="PS50042"/>
    </source>
</evidence>
<dbReference type="EMBL" id="JYDO01000108">
    <property type="protein sequence ID" value="KRZ70752.1"/>
    <property type="molecule type" value="Genomic_DNA"/>
</dbReference>
<dbReference type="SMART" id="SM00100">
    <property type="entry name" value="cNMP"/>
    <property type="match status" value="1"/>
</dbReference>
<comment type="subcellular location">
    <subcellularLocation>
        <location evidence="1">Membrane</location>
        <topology evidence="1">Multi-pass membrane protein</topology>
    </subcellularLocation>
</comment>
<dbReference type="InterPro" id="IPR014710">
    <property type="entry name" value="RmlC-like_jellyroll"/>
</dbReference>
<dbReference type="SUPFAM" id="SSF51206">
    <property type="entry name" value="cAMP-binding domain-like"/>
    <property type="match status" value="1"/>
</dbReference>
<keyword evidence="7" id="KW-1071">Ligand-gated ion channel</keyword>
<dbReference type="Pfam" id="PF00027">
    <property type="entry name" value="cNMP_binding"/>
    <property type="match status" value="1"/>
</dbReference>
<keyword evidence="8" id="KW-0407">Ion channel</keyword>
<dbReference type="Gene3D" id="1.10.287.70">
    <property type="match status" value="1"/>
</dbReference>
<evidence type="ECO:0000256" key="7">
    <source>
        <dbReference type="ARBA" id="ARBA00023286"/>
    </source>
</evidence>
<dbReference type="FunFam" id="1.10.287.630:FF:000001">
    <property type="entry name" value="Cyclic nucleotide-gated channel alpha 3"/>
    <property type="match status" value="1"/>
</dbReference>
<dbReference type="SUPFAM" id="SSF81324">
    <property type="entry name" value="Voltage-gated potassium channels"/>
    <property type="match status" value="1"/>
</dbReference>
<evidence type="ECO:0000256" key="3">
    <source>
        <dbReference type="ARBA" id="ARBA00022692"/>
    </source>
</evidence>
<dbReference type="InterPro" id="IPR003938">
    <property type="entry name" value="K_chnl_volt-dep_EAG/ELK/ERG"/>
</dbReference>
<evidence type="ECO:0000256" key="8">
    <source>
        <dbReference type="ARBA" id="ARBA00023303"/>
    </source>
</evidence>
<keyword evidence="2" id="KW-0813">Transport</keyword>
<dbReference type="CDD" id="cd00038">
    <property type="entry name" value="CAP_ED"/>
    <property type="match status" value="1"/>
</dbReference>
<dbReference type="Gene3D" id="1.10.287.630">
    <property type="entry name" value="Helix hairpin bin"/>
    <property type="match status" value="1"/>
</dbReference>
<proteinExistence type="predicted"/>
<evidence type="ECO:0000256" key="1">
    <source>
        <dbReference type="ARBA" id="ARBA00004141"/>
    </source>
</evidence>
<keyword evidence="3 9" id="KW-0812">Transmembrane</keyword>
<evidence type="ECO:0000256" key="2">
    <source>
        <dbReference type="ARBA" id="ARBA00022448"/>
    </source>
</evidence>
<dbReference type="GO" id="GO:0005223">
    <property type="term" value="F:intracellularly cGMP-activated cation channel activity"/>
    <property type="evidence" value="ECO:0007669"/>
    <property type="project" value="TreeGrafter"/>
</dbReference>
<dbReference type="PROSITE" id="PS50042">
    <property type="entry name" value="CNMP_BINDING_3"/>
    <property type="match status" value="1"/>
</dbReference>
<dbReference type="InterPro" id="IPR018488">
    <property type="entry name" value="cNMP-bd_CS"/>
</dbReference>
<dbReference type="GO" id="GO:0005249">
    <property type="term" value="F:voltage-gated potassium channel activity"/>
    <property type="evidence" value="ECO:0007669"/>
    <property type="project" value="InterPro"/>
</dbReference>
<keyword evidence="12" id="KW-1185">Reference proteome</keyword>